<dbReference type="GO" id="GO:0004553">
    <property type="term" value="F:hydrolase activity, hydrolyzing O-glycosyl compounds"/>
    <property type="evidence" value="ECO:0007669"/>
    <property type="project" value="InterPro"/>
</dbReference>
<evidence type="ECO:0000256" key="2">
    <source>
        <dbReference type="ARBA" id="ARBA00012587"/>
    </source>
</evidence>
<dbReference type="EMBL" id="CP040818">
    <property type="protein sequence ID" value="QDL91297.1"/>
    <property type="molecule type" value="Genomic_DNA"/>
</dbReference>
<dbReference type="Gene3D" id="2.40.40.10">
    <property type="entry name" value="RlpA-like domain"/>
    <property type="match status" value="2"/>
</dbReference>
<dbReference type="PIRSF" id="PIRSF019422">
    <property type="entry name" value="MltA"/>
    <property type="match status" value="1"/>
</dbReference>
<keyword evidence="3" id="KW-0456">Lyase</keyword>
<evidence type="ECO:0000256" key="3">
    <source>
        <dbReference type="ARBA" id="ARBA00023239"/>
    </source>
</evidence>
<feature type="chain" id="PRO_5022694412" description="peptidoglycan lytic exotransglycosylase" evidence="6">
    <location>
        <begin position="22"/>
        <end position="349"/>
    </location>
</feature>
<evidence type="ECO:0000256" key="6">
    <source>
        <dbReference type="SAM" id="SignalP"/>
    </source>
</evidence>
<dbReference type="InterPro" id="IPR010611">
    <property type="entry name" value="3D_dom"/>
</dbReference>
<dbReference type="EC" id="4.2.2.n1" evidence="2"/>
<dbReference type="GO" id="GO:0009254">
    <property type="term" value="P:peptidoglycan turnover"/>
    <property type="evidence" value="ECO:0007669"/>
    <property type="project" value="InterPro"/>
</dbReference>
<dbReference type="AlphaFoldDB" id="A0A5B8FGR3"/>
<proteinExistence type="predicted"/>
<dbReference type="GO" id="GO:0019867">
    <property type="term" value="C:outer membrane"/>
    <property type="evidence" value="ECO:0007669"/>
    <property type="project" value="InterPro"/>
</dbReference>
<reference evidence="8 9" key="1">
    <citation type="submission" date="2019-06" db="EMBL/GenBank/DDBJ databases">
        <title>Genome sequence of Rhodobacteraceae bacterium D4M1.</title>
        <authorList>
            <person name="Cao J."/>
        </authorList>
    </citation>
    <scope>NUCLEOTIDE SEQUENCE [LARGE SCALE GENOMIC DNA]</scope>
    <source>
        <strain evidence="8 9">D4M1</strain>
    </source>
</reference>
<dbReference type="SUPFAM" id="SSF50685">
    <property type="entry name" value="Barwin-like endoglucanases"/>
    <property type="match status" value="1"/>
</dbReference>
<protein>
    <recommendedName>
        <fullName evidence="2">peptidoglycan lytic exotransglycosylase</fullName>
        <ecNumber evidence="2">4.2.2.n1</ecNumber>
    </recommendedName>
    <alternativeName>
        <fullName evidence="5">Murein hydrolase A</fullName>
    </alternativeName>
</protein>
<dbReference type="Pfam" id="PF03562">
    <property type="entry name" value="MltA"/>
    <property type="match status" value="1"/>
</dbReference>
<dbReference type="GO" id="GO:0071555">
    <property type="term" value="P:cell wall organization"/>
    <property type="evidence" value="ECO:0007669"/>
    <property type="project" value="UniProtKB-KW"/>
</dbReference>
<feature type="domain" description="Lytic transglycosylase MltA" evidence="7">
    <location>
        <begin position="111"/>
        <end position="245"/>
    </location>
</feature>
<dbReference type="InterPro" id="IPR026044">
    <property type="entry name" value="MltA"/>
</dbReference>
<dbReference type="InterPro" id="IPR005300">
    <property type="entry name" value="MltA_B"/>
</dbReference>
<keyword evidence="6" id="KW-0732">Signal</keyword>
<dbReference type="Gene3D" id="2.40.240.50">
    <property type="entry name" value="Barwin-like endoglucanases"/>
    <property type="match status" value="1"/>
</dbReference>
<dbReference type="CDD" id="cd14668">
    <property type="entry name" value="mlta_B"/>
    <property type="match status" value="1"/>
</dbReference>
<accession>A0A5B8FGR3</accession>
<comment type="catalytic activity">
    <reaction evidence="1">
        <text>Exolytic cleavage of the (1-&gt;4)-beta-glycosidic linkage between N-acetylmuramic acid (MurNAc) and N-acetylglucosamine (GlcNAc) residues in peptidoglycan, from either the reducing or the non-reducing ends of the peptidoglycan chains, with concomitant formation of a 1,6-anhydrobond in the MurNAc residue.</text>
        <dbReference type="EC" id="4.2.2.n1"/>
    </reaction>
</comment>
<evidence type="ECO:0000256" key="4">
    <source>
        <dbReference type="ARBA" id="ARBA00023316"/>
    </source>
</evidence>
<evidence type="ECO:0000256" key="1">
    <source>
        <dbReference type="ARBA" id="ARBA00001420"/>
    </source>
</evidence>
<dbReference type="GO" id="GO:0009253">
    <property type="term" value="P:peptidoglycan catabolic process"/>
    <property type="evidence" value="ECO:0007669"/>
    <property type="project" value="TreeGrafter"/>
</dbReference>
<gene>
    <name evidence="8" type="ORF">FDP22_05555</name>
</gene>
<evidence type="ECO:0000313" key="8">
    <source>
        <dbReference type="EMBL" id="QDL91297.1"/>
    </source>
</evidence>
<keyword evidence="9" id="KW-1185">Reference proteome</keyword>
<keyword evidence="4" id="KW-0961">Cell wall biogenesis/degradation</keyword>
<dbReference type="Proteomes" id="UP000305888">
    <property type="component" value="Chromosome"/>
</dbReference>
<dbReference type="OrthoDB" id="9783686at2"/>
<dbReference type="PROSITE" id="PS51257">
    <property type="entry name" value="PROKAR_LIPOPROTEIN"/>
    <property type="match status" value="1"/>
</dbReference>
<evidence type="ECO:0000256" key="5">
    <source>
        <dbReference type="ARBA" id="ARBA00030918"/>
    </source>
</evidence>
<evidence type="ECO:0000259" key="7">
    <source>
        <dbReference type="SMART" id="SM00925"/>
    </source>
</evidence>
<dbReference type="Pfam" id="PF06725">
    <property type="entry name" value="3D"/>
    <property type="match status" value="1"/>
</dbReference>
<sequence length="349" mass="38084">MSGRGRALLGAAAIAACLAGAASGEDMHTIRFGDLKGWTHDDHAAGLATFLISCDRLRPVPPETAEDWAAVCAEARQVAPADARAFFERAFRPIVSGSRPESLFTGYFEPELEGARARSEVFAWPVYSRPDDLPKGEPWFTREEIDGGALEGRGLEIVWLRDPVAAFFLHVQGSGRVRLRDGTTIRLGYAGRNNHPYRSIGRYLRDSGLMKRGNISAEGIATWVNADRAHRLSVLNHNPSFIFFQEHEIDPAFGPVGALGVPLTPERSVAVDPEKVALGGPVWVETKGREGPIRQLMVAQDRGAAVNGAQRADIFFGWGLAAFRNASVQNARGRLVRLVPRAAADRLER</sequence>
<dbReference type="KEGG" id="ppru:FDP22_05555"/>
<dbReference type="PANTHER" id="PTHR30124:SF0">
    <property type="entry name" value="MEMBRANE-BOUND LYTIC MUREIN TRANSGLYCOSYLASE A"/>
    <property type="match status" value="1"/>
</dbReference>
<feature type="signal peptide" evidence="6">
    <location>
        <begin position="1"/>
        <end position="21"/>
    </location>
</feature>
<organism evidence="8 9">
    <name type="scientific">Paroceanicella profunda</name>
    <dbReference type="NCBI Taxonomy" id="2579971"/>
    <lineage>
        <taxon>Bacteria</taxon>
        <taxon>Pseudomonadati</taxon>
        <taxon>Pseudomonadota</taxon>
        <taxon>Alphaproteobacteria</taxon>
        <taxon>Rhodobacterales</taxon>
        <taxon>Paracoccaceae</taxon>
        <taxon>Paroceanicella</taxon>
    </lineage>
</organism>
<dbReference type="CDD" id="cd14485">
    <property type="entry name" value="mltA_like_LT_A"/>
    <property type="match status" value="1"/>
</dbReference>
<dbReference type="InterPro" id="IPR036908">
    <property type="entry name" value="RlpA-like_sf"/>
</dbReference>
<dbReference type="GO" id="GO:0008933">
    <property type="term" value="F:peptidoglycan lytic transglycosylase activity"/>
    <property type="evidence" value="ECO:0007669"/>
    <property type="project" value="TreeGrafter"/>
</dbReference>
<evidence type="ECO:0000313" key="9">
    <source>
        <dbReference type="Proteomes" id="UP000305888"/>
    </source>
</evidence>
<dbReference type="PANTHER" id="PTHR30124">
    <property type="entry name" value="MEMBRANE-BOUND LYTIC MUREIN TRANSGLYCOSYLASE A"/>
    <property type="match status" value="1"/>
</dbReference>
<name>A0A5B8FGR3_9RHOB</name>
<dbReference type="SMART" id="SM00925">
    <property type="entry name" value="MltA"/>
    <property type="match status" value="1"/>
</dbReference>